<name>A0A5Q2TN53_9BACI</name>
<dbReference type="AlphaFoldDB" id="A0A5Q2TN53"/>
<evidence type="ECO:0008006" key="3">
    <source>
        <dbReference type="Google" id="ProtNLM"/>
    </source>
</evidence>
<reference evidence="1 2" key="1">
    <citation type="submission" date="2019-11" db="EMBL/GenBank/DDBJ databases">
        <title>Gracilibacillus salitolerans sp. nov., a moderate halophile isolated from a saline soil in northwest China.</title>
        <authorList>
            <person name="Gan L."/>
        </authorList>
    </citation>
    <scope>NUCLEOTIDE SEQUENCE [LARGE SCALE GENOMIC DNA]</scope>
    <source>
        <strain evidence="1 2">SCU50</strain>
    </source>
</reference>
<proteinExistence type="predicted"/>
<dbReference type="RefSeq" id="WP_153792527.1">
    <property type="nucleotide sequence ID" value="NZ_CP045915.1"/>
</dbReference>
<organism evidence="1 2">
    <name type="scientific">Gracilibacillus salitolerans</name>
    <dbReference type="NCBI Taxonomy" id="2663022"/>
    <lineage>
        <taxon>Bacteria</taxon>
        <taxon>Bacillati</taxon>
        <taxon>Bacillota</taxon>
        <taxon>Bacilli</taxon>
        <taxon>Bacillales</taxon>
        <taxon>Bacillaceae</taxon>
        <taxon>Gracilibacillus</taxon>
    </lineage>
</organism>
<accession>A0A5Q2TN53</accession>
<sequence length="165" mass="18963">MTSQRVPSILENLAEKHPPIISEEANQQIEQFLVNNHCERGISILEKHAILWDDLHKGLPCPSCNKRPMKRERMRWQCAYCGMRSTDAHHKLLYQIALLSNNRVTKQLAQDMFQLPSSEATRKLIFRAGFIKFGVKKGVYYSHPDILAVTKNRSGHKSKNSGHKT</sequence>
<evidence type="ECO:0000313" key="2">
    <source>
        <dbReference type="Proteomes" id="UP000339690"/>
    </source>
</evidence>
<dbReference type="Proteomes" id="UP000339690">
    <property type="component" value="Chromosome"/>
</dbReference>
<evidence type="ECO:0000313" key="1">
    <source>
        <dbReference type="EMBL" id="QGH36394.1"/>
    </source>
</evidence>
<dbReference type="EMBL" id="CP045915">
    <property type="protein sequence ID" value="QGH36394.1"/>
    <property type="molecule type" value="Genomic_DNA"/>
</dbReference>
<dbReference type="KEGG" id="grc:GI584_21135"/>
<protein>
    <recommendedName>
        <fullName evidence="3">Transposase zinc-ribbon domain-containing protein</fullName>
    </recommendedName>
</protein>
<keyword evidence="2" id="KW-1185">Reference proteome</keyword>
<gene>
    <name evidence="1" type="ORF">GI584_21135</name>
</gene>